<evidence type="ECO:0000256" key="3">
    <source>
        <dbReference type="ARBA" id="ARBA00022473"/>
    </source>
</evidence>
<dbReference type="SMART" id="SM00409">
    <property type="entry name" value="IG"/>
    <property type="match status" value="6"/>
</dbReference>
<keyword evidence="6 18" id="KW-0812">Transmembrane</keyword>
<evidence type="ECO:0000256" key="10">
    <source>
        <dbReference type="ARBA" id="ARBA00022889"/>
    </source>
</evidence>
<dbReference type="Ensembl" id="ENSSTUT00000097485.1">
    <property type="protein sequence ID" value="ENSSTUP00000091614.1"/>
    <property type="gene ID" value="ENSSTUG00000039122.1"/>
</dbReference>
<keyword evidence="10" id="KW-0130">Cell adhesion</keyword>
<dbReference type="Pfam" id="PF13882">
    <property type="entry name" value="Bravo_FIGEY"/>
    <property type="match status" value="1"/>
</dbReference>
<evidence type="ECO:0000256" key="12">
    <source>
        <dbReference type="ARBA" id="ARBA00022989"/>
    </source>
</evidence>
<keyword evidence="3" id="KW-0217">Developmental protein</keyword>
<dbReference type="Gene3D" id="2.60.40.10">
    <property type="entry name" value="Immunoglobulins"/>
    <property type="match status" value="10"/>
</dbReference>
<evidence type="ECO:0000256" key="8">
    <source>
        <dbReference type="ARBA" id="ARBA00022737"/>
    </source>
</evidence>
<comment type="similarity">
    <text evidence="2">Belongs to the immunoglobulin superfamily. L1/neurofascin/NgCAM family.</text>
</comment>
<dbReference type="FunFam" id="2.60.40.10:FF:000038">
    <property type="entry name" value="Neuronal cell adhesion molecule"/>
    <property type="match status" value="1"/>
</dbReference>
<evidence type="ECO:0000256" key="13">
    <source>
        <dbReference type="ARBA" id="ARBA00023136"/>
    </source>
</evidence>
<evidence type="ECO:0000256" key="7">
    <source>
        <dbReference type="ARBA" id="ARBA00022729"/>
    </source>
</evidence>
<dbReference type="GO" id="GO:0007420">
    <property type="term" value="P:brain development"/>
    <property type="evidence" value="ECO:0007669"/>
    <property type="project" value="TreeGrafter"/>
</dbReference>
<evidence type="ECO:0000259" key="20">
    <source>
        <dbReference type="PROSITE" id="PS50835"/>
    </source>
</evidence>
<evidence type="ECO:0000256" key="15">
    <source>
        <dbReference type="ARBA" id="ARBA00023180"/>
    </source>
</evidence>
<dbReference type="Proteomes" id="UP000472277">
    <property type="component" value="Chromosome 28"/>
</dbReference>
<keyword evidence="14" id="KW-1015">Disulfide bond</keyword>
<keyword evidence="4" id="KW-1003">Cell membrane</keyword>
<dbReference type="Pfam" id="PF13927">
    <property type="entry name" value="Ig_3"/>
    <property type="match status" value="2"/>
</dbReference>
<evidence type="ECO:0000256" key="1">
    <source>
        <dbReference type="ARBA" id="ARBA00004251"/>
    </source>
</evidence>
<evidence type="ECO:0000313" key="22">
    <source>
        <dbReference type="Ensembl" id="ENSSTUP00000091614.1"/>
    </source>
</evidence>
<feature type="transmembrane region" description="Helical" evidence="18">
    <location>
        <begin position="1019"/>
        <end position="1041"/>
    </location>
</feature>
<dbReference type="InterPro" id="IPR013098">
    <property type="entry name" value="Ig_I-set"/>
</dbReference>
<dbReference type="InterPro" id="IPR003961">
    <property type="entry name" value="FN3_dom"/>
</dbReference>
<feature type="signal peptide" evidence="19">
    <location>
        <begin position="1"/>
        <end position="21"/>
    </location>
</feature>
<feature type="domain" description="Ig-like" evidence="20">
    <location>
        <begin position="129"/>
        <end position="219"/>
    </location>
</feature>
<reference evidence="22" key="1">
    <citation type="submission" date="2025-08" db="UniProtKB">
        <authorList>
            <consortium name="Ensembl"/>
        </authorList>
    </citation>
    <scope>IDENTIFICATION</scope>
</reference>
<evidence type="ECO:0000259" key="21">
    <source>
        <dbReference type="PROSITE" id="PS50853"/>
    </source>
</evidence>
<evidence type="ECO:0000256" key="18">
    <source>
        <dbReference type="SAM" id="Phobius"/>
    </source>
</evidence>
<dbReference type="PANTHER" id="PTHR44170">
    <property type="entry name" value="PROTEIN SIDEKICK"/>
    <property type="match status" value="1"/>
</dbReference>
<feature type="compositionally biased region" description="Acidic residues" evidence="17">
    <location>
        <begin position="1097"/>
        <end position="1106"/>
    </location>
</feature>
<evidence type="ECO:0000256" key="17">
    <source>
        <dbReference type="SAM" id="MobiDB-lite"/>
    </source>
</evidence>
<evidence type="ECO:0000256" key="6">
    <source>
        <dbReference type="ARBA" id="ARBA00022692"/>
    </source>
</evidence>
<feature type="domain" description="Ig-like" evidence="20">
    <location>
        <begin position="233"/>
        <end position="315"/>
    </location>
</feature>
<feature type="domain" description="Fibronectin type-III" evidence="21">
    <location>
        <begin position="854"/>
        <end position="955"/>
    </location>
</feature>
<keyword evidence="13 18" id="KW-0472">Membrane</keyword>
<organism evidence="22 23">
    <name type="scientific">Salmo trutta</name>
    <name type="common">Brown trout</name>
    <dbReference type="NCBI Taxonomy" id="8032"/>
    <lineage>
        <taxon>Eukaryota</taxon>
        <taxon>Metazoa</taxon>
        <taxon>Chordata</taxon>
        <taxon>Craniata</taxon>
        <taxon>Vertebrata</taxon>
        <taxon>Euteleostomi</taxon>
        <taxon>Actinopterygii</taxon>
        <taxon>Neopterygii</taxon>
        <taxon>Teleostei</taxon>
        <taxon>Protacanthopterygii</taxon>
        <taxon>Salmoniformes</taxon>
        <taxon>Salmonidae</taxon>
        <taxon>Salmoninae</taxon>
        <taxon>Salmo</taxon>
    </lineage>
</organism>
<dbReference type="InterPro" id="IPR003598">
    <property type="entry name" value="Ig_sub2"/>
</dbReference>
<feature type="domain" description="Ig-like" evidence="20">
    <location>
        <begin position="325"/>
        <end position="404"/>
    </location>
</feature>
<dbReference type="FunFam" id="2.60.40.10:FF:000057">
    <property type="entry name" value="neural cell adhesion molecule L1"/>
    <property type="match status" value="1"/>
</dbReference>
<dbReference type="PANTHER" id="PTHR44170:SF45">
    <property type="entry name" value="NEURAL CELL ADHESION MOLECULE L1-LIKE PROTEIN ISOFORM X1"/>
    <property type="match status" value="1"/>
</dbReference>
<keyword evidence="11" id="KW-0524">Neurogenesis</keyword>
<reference evidence="22" key="2">
    <citation type="submission" date="2025-09" db="UniProtKB">
        <authorList>
            <consortium name="Ensembl"/>
        </authorList>
    </citation>
    <scope>IDENTIFICATION</scope>
</reference>
<keyword evidence="15" id="KW-0325">Glycoprotein</keyword>
<dbReference type="CDD" id="cd00063">
    <property type="entry name" value="FN3"/>
    <property type="match status" value="4"/>
</dbReference>
<dbReference type="GO" id="GO:0098632">
    <property type="term" value="F:cell-cell adhesion mediator activity"/>
    <property type="evidence" value="ECO:0007669"/>
    <property type="project" value="TreeGrafter"/>
</dbReference>
<evidence type="ECO:0000256" key="11">
    <source>
        <dbReference type="ARBA" id="ARBA00022902"/>
    </source>
</evidence>
<dbReference type="InterPro" id="IPR003599">
    <property type="entry name" value="Ig_sub"/>
</dbReference>
<dbReference type="SUPFAM" id="SSF49265">
    <property type="entry name" value="Fibronectin type III"/>
    <property type="match status" value="2"/>
</dbReference>
<dbReference type="Pfam" id="PF07679">
    <property type="entry name" value="I-set"/>
    <property type="match status" value="2"/>
</dbReference>
<dbReference type="GO" id="GO:0030424">
    <property type="term" value="C:axon"/>
    <property type="evidence" value="ECO:0007669"/>
    <property type="project" value="TreeGrafter"/>
</dbReference>
<comment type="subcellular location">
    <subcellularLocation>
        <location evidence="1">Cell membrane</location>
        <topology evidence="1">Single-pass type I membrane protein</topology>
    </subcellularLocation>
</comment>
<dbReference type="GeneTree" id="ENSGT00940000165371"/>
<dbReference type="GO" id="GO:0007411">
    <property type="term" value="P:axon guidance"/>
    <property type="evidence" value="ECO:0007669"/>
    <property type="project" value="TreeGrafter"/>
</dbReference>
<dbReference type="PROSITE" id="PS50853">
    <property type="entry name" value="FN3"/>
    <property type="match status" value="4"/>
</dbReference>
<dbReference type="FunFam" id="2.60.40.10:FF:000367">
    <property type="entry name" value="Neural cell adhesion molecule L1-like protein"/>
    <property type="match status" value="1"/>
</dbReference>
<dbReference type="GO" id="GO:0005886">
    <property type="term" value="C:plasma membrane"/>
    <property type="evidence" value="ECO:0007669"/>
    <property type="project" value="UniProtKB-SubCell"/>
</dbReference>
<dbReference type="InterPro" id="IPR036179">
    <property type="entry name" value="Ig-like_dom_sf"/>
</dbReference>
<name>A0A674D7R2_SALTR</name>
<evidence type="ECO:0000256" key="16">
    <source>
        <dbReference type="ARBA" id="ARBA00023319"/>
    </source>
</evidence>
<dbReference type="FunFam" id="2.60.40.10:FF:000063">
    <property type="entry name" value="neural cell adhesion molecule L1"/>
    <property type="match status" value="1"/>
</dbReference>
<evidence type="ECO:0000313" key="23">
    <source>
        <dbReference type="Proteomes" id="UP000472277"/>
    </source>
</evidence>
<feature type="region of interest" description="Disordered" evidence="17">
    <location>
        <begin position="1056"/>
        <end position="1136"/>
    </location>
</feature>
<feature type="domain" description="Fibronectin type-III" evidence="21">
    <location>
        <begin position="556"/>
        <end position="648"/>
    </location>
</feature>
<feature type="compositionally biased region" description="Polar residues" evidence="17">
    <location>
        <begin position="1126"/>
        <end position="1136"/>
    </location>
</feature>
<evidence type="ECO:0000256" key="2">
    <source>
        <dbReference type="ARBA" id="ARBA00008588"/>
    </source>
</evidence>
<gene>
    <name evidence="22" type="primary">chl1a</name>
</gene>
<feature type="domain" description="Fibronectin type-III" evidence="21">
    <location>
        <begin position="653"/>
        <end position="746"/>
    </location>
</feature>
<dbReference type="InterPro" id="IPR036116">
    <property type="entry name" value="FN3_sf"/>
</dbReference>
<evidence type="ECO:0000256" key="4">
    <source>
        <dbReference type="ARBA" id="ARBA00022475"/>
    </source>
</evidence>
<protein>
    <submittedName>
        <fullName evidence="22">Neural cell adhesion molecule L1-like protein</fullName>
    </submittedName>
</protein>
<evidence type="ECO:0000256" key="5">
    <source>
        <dbReference type="ARBA" id="ARBA00022553"/>
    </source>
</evidence>
<accession>A0A674D7R2</accession>
<keyword evidence="8" id="KW-0677">Repeat</keyword>
<feature type="chain" id="PRO_5025345326" evidence="19">
    <location>
        <begin position="22"/>
        <end position="1136"/>
    </location>
</feature>
<dbReference type="SMART" id="SM00060">
    <property type="entry name" value="FN3"/>
    <property type="match status" value="4"/>
</dbReference>
<sequence length="1136" mass="126795">MRSLWSLGLAFLLALTSRARGLDIPLEVEQLPTITVQTAGPVIALPFEGSFSMRCEAKGNPQPVYRWTKDGQAIDPLYDLGVKKERNNGSFVIHSGLLAQFQGKYQCYASNNLGTAVSEEIELIVPSTPKFPKEKIAPIVVKEGQPVILECNPPQGIPPRKIYWMTIGLQHIEQDERVSMGHDGNLYFSNALEKDSRRDYCCFAAFSAIRTIVQKTAMSVVVKSSYAIPERRPSLLVPAGVQSEVWLVKGEELVLECIAEGFPTPVIKWTRRREKLPKRANIKNYGKRLTIYNIEEEDDGKYICEARNSVGDTVHYFNVMVEEPPRWQPEPPKGQLAVVGSDVHIKCSASGKPRPVISWRKNGQPLDVLDDTIVLHRARPEDSAVYQCEVSNRHGTILANANIMIINLPPRMLTKDYQRYSVVQGRDIIMDCKVFSSPPSTVSWNKDDTTESVEGERFSVFKNGSLQINQAGKEDSGEYVCFATNSEGKSAITALLDVKVSLYKCAFIIRYFLDDGMLQIINVNQSDKGTYTCTARTNLDQDTASALVTVLDVPDAPEDVELSEHKSWSVRLAWVPGDDHNSSFIVEYEESQWDPGTWRELQRVPGNQVTAVLTLHGHLNYQFRVYAVNAIGKGPPSNPTDRYKTPPAAPDKNPENIKIQGHLPHQMDISWEPLLPVEHNGPGLEYKLSYRKLGVEDIWKEHLVKRHAFIVKNTPTFVPYEIKIQSRNSHGWGPEPKVVTGYSGEDLPTASPRDVAVEVLNTTLLRVSWTRVAQATLRGHLGGYNVHWLRKRSLLHSNRIPEERHFLTFPGNRSHAMVPGLRPFSEYRLTVNVFNKRGNGPNSDPVTFQTPEGVPEQVPILTVSNAQRDSITLVWAPPFEANGILMGYLLQYQLINETLAMGDMQEVNVSSADTTQWLLQGLGEMSKYMFYLSACTRVGCGPQRMEEGSTVTEASEISEAVNTSKNFHLIEGLEPGTVYTVRLLAKSRLDNASIFEDVIQTRVKGKREYLHLGVSTQGWFIGMMCAVALLTLTVLIACFVTRNKGGKYAVKEKEDLHPEVESQGMNDDTFCDYSDSEENPLKASQCSLDGGMGGDSDYGDEEECQFNEDGSFIGEYSGHKNRGSVRESNGPSPATA</sequence>
<evidence type="ECO:0000256" key="9">
    <source>
        <dbReference type="ARBA" id="ARBA00022782"/>
    </source>
</evidence>
<dbReference type="PROSITE" id="PS50835">
    <property type="entry name" value="IG_LIKE"/>
    <property type="match status" value="5"/>
</dbReference>
<keyword evidence="5" id="KW-0597">Phosphoprotein</keyword>
<keyword evidence="9" id="KW-0221">Differentiation</keyword>
<dbReference type="InterPro" id="IPR013783">
    <property type="entry name" value="Ig-like_fold"/>
</dbReference>
<dbReference type="Pfam" id="PF00041">
    <property type="entry name" value="fn3"/>
    <property type="match status" value="4"/>
</dbReference>
<keyword evidence="23" id="KW-1185">Reference proteome</keyword>
<dbReference type="FunFam" id="2.60.40.10:FF:000363">
    <property type="entry name" value="neurofascin isoform X1"/>
    <property type="match status" value="1"/>
</dbReference>
<dbReference type="SMART" id="SM00408">
    <property type="entry name" value="IGc2"/>
    <property type="match status" value="5"/>
</dbReference>
<keyword evidence="12 18" id="KW-1133">Transmembrane helix</keyword>
<keyword evidence="7 19" id="KW-0732">Signal</keyword>
<evidence type="ECO:0000256" key="19">
    <source>
        <dbReference type="SAM" id="SignalP"/>
    </source>
</evidence>
<dbReference type="SUPFAM" id="SSF48726">
    <property type="entry name" value="Immunoglobulin"/>
    <property type="match status" value="6"/>
</dbReference>
<feature type="domain" description="Ig-like" evidence="20">
    <location>
        <begin position="410"/>
        <end position="493"/>
    </location>
</feature>
<dbReference type="InterPro" id="IPR007110">
    <property type="entry name" value="Ig-like_dom"/>
</dbReference>
<dbReference type="AlphaFoldDB" id="A0A674D7R2"/>
<proteinExistence type="inferred from homology"/>
<feature type="domain" description="Fibronectin type-III" evidence="21">
    <location>
        <begin position="751"/>
        <end position="853"/>
    </location>
</feature>
<keyword evidence="16" id="KW-0393">Immunoglobulin domain</keyword>
<feature type="domain" description="Ig-like" evidence="20">
    <location>
        <begin position="32"/>
        <end position="122"/>
    </location>
</feature>
<dbReference type="FunFam" id="2.60.40.10:FF:000005">
    <property type="entry name" value="Neuronal cell adhesion molecule"/>
    <property type="match status" value="1"/>
</dbReference>
<dbReference type="InterPro" id="IPR026966">
    <property type="entry name" value="Neurofascin/L1/NrCAM_C"/>
</dbReference>
<evidence type="ECO:0000256" key="14">
    <source>
        <dbReference type="ARBA" id="ARBA00023157"/>
    </source>
</evidence>